<organism evidence="2 3">
    <name type="scientific">Arctia plantaginis</name>
    <name type="common">Wood tiger moth</name>
    <name type="synonym">Phalaena plantaginis</name>
    <dbReference type="NCBI Taxonomy" id="874455"/>
    <lineage>
        <taxon>Eukaryota</taxon>
        <taxon>Metazoa</taxon>
        <taxon>Ecdysozoa</taxon>
        <taxon>Arthropoda</taxon>
        <taxon>Hexapoda</taxon>
        <taxon>Insecta</taxon>
        <taxon>Pterygota</taxon>
        <taxon>Neoptera</taxon>
        <taxon>Endopterygota</taxon>
        <taxon>Lepidoptera</taxon>
        <taxon>Glossata</taxon>
        <taxon>Ditrysia</taxon>
        <taxon>Noctuoidea</taxon>
        <taxon>Erebidae</taxon>
        <taxon>Arctiinae</taxon>
        <taxon>Arctia</taxon>
    </lineage>
</organism>
<dbReference type="Gene3D" id="3.30.40.10">
    <property type="entry name" value="Zinc/RING finger domain, C3HC4 (zinc finger)"/>
    <property type="match status" value="1"/>
</dbReference>
<dbReference type="GO" id="GO:0007508">
    <property type="term" value="P:larval heart development"/>
    <property type="evidence" value="ECO:0007669"/>
    <property type="project" value="TreeGrafter"/>
</dbReference>
<dbReference type="EMBL" id="CADEBC010000591">
    <property type="protein sequence ID" value="CAB3257582.1"/>
    <property type="molecule type" value="Genomic_DNA"/>
</dbReference>
<accession>A0A8S1BEZ7</accession>
<evidence type="ECO:0000313" key="2">
    <source>
        <dbReference type="EMBL" id="CAB3257582.1"/>
    </source>
</evidence>
<dbReference type="InterPro" id="IPR011011">
    <property type="entry name" value="Znf_FYVE_PHD"/>
</dbReference>
<evidence type="ECO:0008006" key="4">
    <source>
        <dbReference type="Google" id="ProtNLM"/>
    </source>
</evidence>
<dbReference type="SUPFAM" id="SSF57903">
    <property type="entry name" value="FYVE/PHD zinc finger"/>
    <property type="match status" value="1"/>
</dbReference>
<keyword evidence="3" id="KW-1185">Reference proteome</keyword>
<keyword evidence="1" id="KW-0175">Coiled coil</keyword>
<gene>
    <name evidence="2" type="ORF">APLA_LOCUS16085</name>
</gene>
<dbReference type="InterPro" id="IPR013083">
    <property type="entry name" value="Znf_RING/FYVE/PHD"/>
</dbReference>
<evidence type="ECO:0000256" key="1">
    <source>
        <dbReference type="SAM" id="Coils"/>
    </source>
</evidence>
<comment type="caution">
    <text evidence="2">The sequence shown here is derived from an EMBL/GenBank/DDBJ whole genome shotgun (WGS) entry which is preliminary data.</text>
</comment>
<name>A0A8S1BEZ7_ARCPL</name>
<sequence length="526" mass="59605">MTEPMVTWGRCTLKGTGGKSLQCNVCGKVFHHKYLGLDLSCELSQWTCHSCTSSSKNKEPMPARFNTNINVRTNKRPALQSPPNTSNIPITDDGVRAVIEDVMNSQMDVMLERLTRNMHTILSQEVNIMREDIESLKNSMAFICNQYDDILNDKNESKQMIKALQDENTNLTHTVKDMSARINSLEQHARANNLEIQCVPQKSNENLFNVVSKLGETVGCDIKEESITNCTRVMKQNNANNRPKSIIVQFSTPRLRDTFLAASKTFNKSKPIKEKSHLGLDGDKTPIYISEHLSPNNRALHAATRLKAKERGYKRDRETTGFHKTKDGGGVLIAVANKFIATREFTWESECEDLWVTVSVTSNFKISICAAYPPPPVQYGTLEHFIDKFTLVSEIIESQSNLIGDFNLSGIDWVAVNDTVDYRAPPIMTTNSKINQALIDFVHINDFKQFNSILNARSKVLDLVLTNYSRCRVEKADHRLVKIDPYHPPLEIALQSKLDNNLKYCDNTTRLNFKRANYSSIKHELT</sequence>
<evidence type="ECO:0000313" key="3">
    <source>
        <dbReference type="Proteomes" id="UP000494106"/>
    </source>
</evidence>
<proteinExistence type="predicted"/>
<dbReference type="OrthoDB" id="8196581at2759"/>
<dbReference type="GO" id="GO:0031012">
    <property type="term" value="C:extracellular matrix"/>
    <property type="evidence" value="ECO:0007669"/>
    <property type="project" value="TreeGrafter"/>
</dbReference>
<protein>
    <recommendedName>
        <fullName evidence="4">Endonuclease/exonuclease/phosphatase domain-containing protein</fullName>
    </recommendedName>
</protein>
<dbReference type="AlphaFoldDB" id="A0A8S1BEZ7"/>
<reference evidence="2 3" key="1">
    <citation type="submission" date="2020-04" db="EMBL/GenBank/DDBJ databases">
        <authorList>
            <person name="Wallbank WR R."/>
            <person name="Pardo Diaz C."/>
            <person name="Kozak K."/>
            <person name="Martin S."/>
            <person name="Jiggins C."/>
            <person name="Moest M."/>
            <person name="Warren A I."/>
            <person name="Byers J.R.P. K."/>
            <person name="Montejo-Kovacevich G."/>
            <person name="Yen C E."/>
        </authorList>
    </citation>
    <scope>NUCLEOTIDE SEQUENCE [LARGE SCALE GENOMIC DNA]</scope>
</reference>
<dbReference type="Proteomes" id="UP000494106">
    <property type="component" value="Unassembled WGS sequence"/>
</dbReference>
<dbReference type="PANTHER" id="PTHR33395:SF22">
    <property type="entry name" value="REVERSE TRANSCRIPTASE DOMAIN-CONTAINING PROTEIN"/>
    <property type="match status" value="1"/>
</dbReference>
<feature type="coiled-coil region" evidence="1">
    <location>
        <begin position="147"/>
        <end position="181"/>
    </location>
</feature>
<dbReference type="InterPro" id="IPR036691">
    <property type="entry name" value="Endo/exonu/phosph_ase_sf"/>
</dbReference>
<dbReference type="PANTHER" id="PTHR33395">
    <property type="entry name" value="TRANSCRIPTASE, PUTATIVE-RELATED-RELATED"/>
    <property type="match status" value="1"/>
</dbReference>
<dbReference type="SUPFAM" id="SSF56219">
    <property type="entry name" value="DNase I-like"/>
    <property type="match status" value="1"/>
</dbReference>
<dbReference type="GO" id="GO:0061343">
    <property type="term" value="P:cell adhesion involved in heart morphogenesis"/>
    <property type="evidence" value="ECO:0007669"/>
    <property type="project" value="TreeGrafter"/>
</dbReference>